<evidence type="ECO:0000313" key="3">
    <source>
        <dbReference type="Proteomes" id="UP000076420"/>
    </source>
</evidence>
<dbReference type="Pfam" id="PF10166">
    <property type="entry name" value="DUF2368"/>
    <property type="match status" value="1"/>
</dbReference>
<evidence type="ECO:0000256" key="1">
    <source>
        <dbReference type="SAM" id="Phobius"/>
    </source>
</evidence>
<keyword evidence="1" id="KW-0812">Transmembrane</keyword>
<reference evidence="2" key="1">
    <citation type="submission" date="2020-05" db="UniProtKB">
        <authorList>
            <consortium name="EnsemblMetazoa"/>
        </authorList>
    </citation>
    <scope>IDENTIFICATION</scope>
    <source>
        <strain evidence="2">BB02</strain>
    </source>
</reference>
<dbReference type="AlphaFoldDB" id="A0A2C9LPY0"/>
<dbReference type="VEuPathDB" id="VectorBase:BGLB033499"/>
<dbReference type="KEGG" id="bgt:106062411"/>
<accession>A0A2C9LPY0</accession>
<sequence length="154" mass="17904">MGNIVGKAMDENLKKNQEFMLKTQQLQLERQLAMQNEIRERQMAAMIAKSRDVFWFYTAFETLFSTGLTLGALRTKRYSLLVPIIPLSFIFAYQWDLAYGSKLTRIREMADRIIDEEHHLLELPHGLPTFSSVEAARLAQKKNQPFKPGHDIFL</sequence>
<feature type="transmembrane region" description="Helical" evidence="1">
    <location>
        <begin position="78"/>
        <end position="99"/>
    </location>
</feature>
<feature type="transmembrane region" description="Helical" evidence="1">
    <location>
        <begin position="53"/>
        <end position="72"/>
    </location>
</feature>
<dbReference type="PANTHER" id="PTHR13411:SF6">
    <property type="entry name" value="PLASMINOGEN RECEPTOR (KT)"/>
    <property type="match status" value="1"/>
</dbReference>
<dbReference type="InterPro" id="IPR019319">
    <property type="entry name" value="Plg-R(KT)"/>
</dbReference>
<evidence type="ECO:0000313" key="2">
    <source>
        <dbReference type="EnsemblMetazoa" id="BGLB033499-PA"/>
    </source>
</evidence>
<evidence type="ECO:0008006" key="4">
    <source>
        <dbReference type="Google" id="ProtNLM"/>
    </source>
</evidence>
<dbReference type="Proteomes" id="UP000076420">
    <property type="component" value="Unassembled WGS sequence"/>
</dbReference>
<dbReference type="OrthoDB" id="10256697at2759"/>
<dbReference type="VEuPathDB" id="VectorBase:BGLAX_042676"/>
<dbReference type="PANTHER" id="PTHR13411">
    <property type="entry name" value="PLASMINOGEN RECEPTOR (KT)"/>
    <property type="match status" value="1"/>
</dbReference>
<dbReference type="GO" id="GO:0005886">
    <property type="term" value="C:plasma membrane"/>
    <property type="evidence" value="ECO:0007669"/>
    <property type="project" value="InterPro"/>
</dbReference>
<proteinExistence type="predicted"/>
<dbReference type="STRING" id="6526.A0A2C9LPY0"/>
<organism evidence="2 3">
    <name type="scientific">Biomphalaria glabrata</name>
    <name type="common">Bloodfluke planorb</name>
    <name type="synonym">Freshwater snail</name>
    <dbReference type="NCBI Taxonomy" id="6526"/>
    <lineage>
        <taxon>Eukaryota</taxon>
        <taxon>Metazoa</taxon>
        <taxon>Spiralia</taxon>
        <taxon>Lophotrochozoa</taxon>
        <taxon>Mollusca</taxon>
        <taxon>Gastropoda</taxon>
        <taxon>Heterobranchia</taxon>
        <taxon>Euthyneura</taxon>
        <taxon>Panpulmonata</taxon>
        <taxon>Hygrophila</taxon>
        <taxon>Lymnaeoidea</taxon>
        <taxon>Planorbidae</taxon>
        <taxon>Biomphalaria</taxon>
    </lineage>
</organism>
<keyword evidence="1" id="KW-1133">Transmembrane helix</keyword>
<gene>
    <name evidence="2" type="primary">106062411</name>
</gene>
<dbReference type="EnsemblMetazoa" id="BGLB033499-RA">
    <property type="protein sequence ID" value="BGLB033499-PA"/>
    <property type="gene ID" value="BGLB033499"/>
</dbReference>
<name>A0A2C9LPY0_BIOGL</name>
<keyword evidence="1" id="KW-0472">Membrane</keyword>
<protein>
    <recommendedName>
        <fullName evidence="4">Plasminogen receptor (KT)</fullName>
    </recommendedName>
</protein>